<comment type="caution">
    <text evidence="1">The sequence shown here is derived from an EMBL/GenBank/DDBJ whole genome shotgun (WGS) entry which is preliminary data.</text>
</comment>
<accession>A0ACB9D122</accession>
<reference evidence="1 2" key="2">
    <citation type="journal article" date="2022" name="Mol. Ecol. Resour.">
        <title>The genomes of chicory, endive, great burdock and yacon provide insights into Asteraceae paleo-polyploidization history and plant inulin production.</title>
        <authorList>
            <person name="Fan W."/>
            <person name="Wang S."/>
            <person name="Wang H."/>
            <person name="Wang A."/>
            <person name="Jiang F."/>
            <person name="Liu H."/>
            <person name="Zhao H."/>
            <person name="Xu D."/>
            <person name="Zhang Y."/>
        </authorList>
    </citation>
    <scope>NUCLEOTIDE SEQUENCE [LARGE SCALE GENOMIC DNA]</scope>
    <source>
        <strain evidence="2">cv. Punajuju</strain>
        <tissue evidence="1">Leaves</tissue>
    </source>
</reference>
<organism evidence="1 2">
    <name type="scientific">Cichorium intybus</name>
    <name type="common">Chicory</name>
    <dbReference type="NCBI Taxonomy" id="13427"/>
    <lineage>
        <taxon>Eukaryota</taxon>
        <taxon>Viridiplantae</taxon>
        <taxon>Streptophyta</taxon>
        <taxon>Embryophyta</taxon>
        <taxon>Tracheophyta</taxon>
        <taxon>Spermatophyta</taxon>
        <taxon>Magnoliopsida</taxon>
        <taxon>eudicotyledons</taxon>
        <taxon>Gunneridae</taxon>
        <taxon>Pentapetalae</taxon>
        <taxon>asterids</taxon>
        <taxon>campanulids</taxon>
        <taxon>Asterales</taxon>
        <taxon>Asteraceae</taxon>
        <taxon>Cichorioideae</taxon>
        <taxon>Cichorieae</taxon>
        <taxon>Cichoriinae</taxon>
        <taxon>Cichorium</taxon>
    </lineage>
</organism>
<protein>
    <submittedName>
        <fullName evidence="1">Uncharacterized protein</fullName>
    </submittedName>
</protein>
<evidence type="ECO:0000313" key="2">
    <source>
        <dbReference type="Proteomes" id="UP001055811"/>
    </source>
</evidence>
<gene>
    <name evidence="1" type="ORF">L2E82_30514</name>
</gene>
<name>A0ACB9D122_CICIN</name>
<dbReference type="Proteomes" id="UP001055811">
    <property type="component" value="Linkage Group LG05"/>
</dbReference>
<dbReference type="EMBL" id="CM042013">
    <property type="protein sequence ID" value="KAI3740096.1"/>
    <property type="molecule type" value="Genomic_DNA"/>
</dbReference>
<keyword evidence="2" id="KW-1185">Reference proteome</keyword>
<evidence type="ECO:0000313" key="1">
    <source>
        <dbReference type="EMBL" id="KAI3740096.1"/>
    </source>
</evidence>
<sequence>MPNDAQKISRIEQSIDSETSADLRIPEVIYQDLQEYTHHEKEIKARTLDKHEKVADDEDMMVKIPSIYVNVDEQATGMLADSAHLQENMSSLMNKMKENSKVIGIVANTTDRTTEVTVKDSTVVADVNSEIGEHSSTVIHKDQAQKKGIFPHDPIKDKAFQFSTSNNHALNNQFIFSTSGLHFNKESNEPNNNTSLAFGTTRDTNDKVSANIPLPFVIDSHSPFSNISRPMHNVICPTKISNSSILGPHPKPMFPNNNGNGLAKYKYLNAFRGHSYTNHPKFQPKRANREAQSLLNSKPILPLPHEKSPSIDQIHENMSPDLDNFE</sequence>
<proteinExistence type="predicted"/>
<reference evidence="2" key="1">
    <citation type="journal article" date="2022" name="Mol. Ecol. Resour.">
        <title>The genomes of chicory, endive, great burdock and yacon provide insights into Asteraceae palaeo-polyploidization history and plant inulin production.</title>
        <authorList>
            <person name="Fan W."/>
            <person name="Wang S."/>
            <person name="Wang H."/>
            <person name="Wang A."/>
            <person name="Jiang F."/>
            <person name="Liu H."/>
            <person name="Zhao H."/>
            <person name="Xu D."/>
            <person name="Zhang Y."/>
        </authorList>
    </citation>
    <scope>NUCLEOTIDE SEQUENCE [LARGE SCALE GENOMIC DNA]</scope>
    <source>
        <strain evidence="2">cv. Punajuju</strain>
    </source>
</reference>